<sequence length="249" mass="29430">MQEELENIHDTWIDKLFEEYKQCVKEKVIESFIRSFSSNKHDLRSALPVFAIMQTFPNHKFVLRENQDLKRESPCGICSTAYGYPKELEEEDVEILNMSVNTGGLIGHRLTSYFYYLHYFNKKKEKENIKINGEDIRIFSEIIDIILKAEEGDTLKKEVQKNIGKIKGFKTTIEDRKVLLETLGYCSILETEKYKGLLEEYTNLAVAPRKTHSSDWNYPVDFWLGKDGINKEAFKFWFGDYKELEKYWK</sequence>
<protein>
    <submittedName>
        <fullName evidence="1">Uncharacterized protein</fullName>
    </submittedName>
</protein>
<evidence type="ECO:0000313" key="3">
    <source>
        <dbReference type="Proteomes" id="UP000184216"/>
    </source>
</evidence>
<evidence type="ECO:0000313" key="2">
    <source>
        <dbReference type="EMBL" id="SHL21703.1"/>
    </source>
</evidence>
<keyword evidence="3" id="KW-1185">Reference proteome</keyword>
<dbReference type="RefSeq" id="WP_073392783.1">
    <property type="nucleotide sequence ID" value="NZ_FRBX01000001.1"/>
</dbReference>
<proteinExistence type="predicted"/>
<organism evidence="1 4">
    <name type="scientific">Flavobacterium pectinovorum</name>
    <dbReference type="NCBI Taxonomy" id="29533"/>
    <lineage>
        <taxon>Bacteria</taxon>
        <taxon>Pseudomonadati</taxon>
        <taxon>Bacteroidota</taxon>
        <taxon>Flavobacteriia</taxon>
        <taxon>Flavobacteriales</taxon>
        <taxon>Flavobacteriaceae</taxon>
        <taxon>Flavobacterium</taxon>
    </lineage>
</organism>
<dbReference type="Proteomes" id="UP000184216">
    <property type="component" value="Unassembled WGS sequence"/>
</dbReference>
<dbReference type="Proteomes" id="UP000198431">
    <property type="component" value="Unassembled WGS sequence"/>
</dbReference>
<name>A0AB36NYU3_9FLAO</name>
<dbReference type="EMBL" id="FRBX01000001">
    <property type="protein sequence ID" value="SHL21703.1"/>
    <property type="molecule type" value="Genomic_DNA"/>
</dbReference>
<evidence type="ECO:0000313" key="1">
    <source>
        <dbReference type="EMBL" id="OXB03269.1"/>
    </source>
</evidence>
<dbReference type="EMBL" id="MUHB01000014">
    <property type="protein sequence ID" value="OXB03269.1"/>
    <property type="molecule type" value="Genomic_DNA"/>
</dbReference>
<comment type="caution">
    <text evidence="1">The sequence shown here is derived from an EMBL/GenBank/DDBJ whole genome shotgun (WGS) entry which is preliminary data.</text>
</comment>
<reference evidence="1 4" key="1">
    <citation type="submission" date="2016-11" db="EMBL/GenBank/DDBJ databases">
        <title>Whole genomes of Flavobacteriaceae.</title>
        <authorList>
            <person name="Stine C."/>
            <person name="Li C."/>
            <person name="Tadesse D."/>
        </authorList>
    </citation>
    <scope>NUCLEOTIDE SEQUENCE [LARGE SCALE GENOMIC DNA]</scope>
    <source>
        <strain evidence="1 4">ATCC 19366</strain>
    </source>
</reference>
<evidence type="ECO:0000313" key="4">
    <source>
        <dbReference type="Proteomes" id="UP000198431"/>
    </source>
</evidence>
<accession>A0AB36NYU3</accession>
<reference evidence="2 3" key="2">
    <citation type="submission" date="2016-11" db="EMBL/GenBank/DDBJ databases">
        <authorList>
            <person name="Varghese N."/>
            <person name="Submissions S."/>
        </authorList>
    </citation>
    <scope>NUCLEOTIDE SEQUENCE [LARGE SCALE GENOMIC DNA]</scope>
    <source>
        <strain evidence="2 3">DSM 6368</strain>
    </source>
</reference>
<gene>
    <name evidence="1" type="ORF">B0A72_15115</name>
    <name evidence="2" type="ORF">SAMN05444387_0049</name>
</gene>
<dbReference type="AlphaFoldDB" id="A0AB36NYU3"/>